<comment type="similarity">
    <text evidence="2">Belongs to the methyl-accepting chemotaxis (MCP) protein family.</text>
</comment>
<dbReference type="AlphaFoldDB" id="A0A1Y6BBP1"/>
<sequence length="548" mass="58921">MTLVKRLWLTVLFSVASLILVLALAGYQLTALTRQFEHYRERQALSANLNELKAAVLSLARADPLLPDTPQRLAGIEANVSRLRQHIVPALPAAQRQAVGAALDSHWGEFAKNLKNAITIAETAPQDALSIPEQAYQLHIVPLVELIDARLQGEQQELSGEEARMQNALGELAIMVLGPMALASALVVLIQLALARHLKRQLAAMSQAADRLGEGDLGVRLPAHGKDELAQASARINRFLDQLGKLIRAVHDNAQSGERHSRQVRLLTAQVEEETRLQAAKSEDSRLAVGLIAEASANIARHVSHAGLGTQDAASRTDDARRVGAASANAMALLAERIQHALADMQALRQSIGDISQISTLIRDIAEQTNLLALNAAIEAARAGEAGRGFAVVADEVRKLSERTSDATTRIFTTLQQVEKATHTLQQTMDEARGASVENTAAQQTLGSALLAVDQALAEVNRLMNDIGQATEEQGQTSQQIRQSGQEVAELAAGINRQMQEITPAMEQLSSAARELNQNLAWFRLDGRTGTPQPDAALATAQPAYLAG</sequence>
<dbReference type="STRING" id="1123014.SAMN02745746_00757"/>
<dbReference type="PANTHER" id="PTHR32089:SF112">
    <property type="entry name" value="LYSOZYME-LIKE PROTEIN-RELATED"/>
    <property type="match status" value="1"/>
</dbReference>
<evidence type="ECO:0000256" key="3">
    <source>
        <dbReference type="PROSITE-ProRule" id="PRU00284"/>
    </source>
</evidence>
<dbReference type="InterPro" id="IPR003660">
    <property type="entry name" value="HAMP_dom"/>
</dbReference>
<dbReference type="RefSeq" id="WP_085275105.1">
    <property type="nucleotide sequence ID" value="NZ_FXAG01000003.1"/>
</dbReference>
<evidence type="ECO:0000259" key="5">
    <source>
        <dbReference type="PROSITE" id="PS50111"/>
    </source>
</evidence>
<name>A0A1Y6BBP1_9NEIS</name>
<keyword evidence="8" id="KW-1185">Reference proteome</keyword>
<evidence type="ECO:0000313" key="7">
    <source>
        <dbReference type="EMBL" id="SMF01918.1"/>
    </source>
</evidence>
<dbReference type="GO" id="GO:0016020">
    <property type="term" value="C:membrane"/>
    <property type="evidence" value="ECO:0007669"/>
    <property type="project" value="InterPro"/>
</dbReference>
<dbReference type="InterPro" id="IPR004089">
    <property type="entry name" value="MCPsignal_dom"/>
</dbReference>
<dbReference type="SMART" id="SM00304">
    <property type="entry name" value="HAMP"/>
    <property type="match status" value="2"/>
</dbReference>
<gene>
    <name evidence="7" type="ORF">SAMN02745746_00757</name>
</gene>
<evidence type="ECO:0000256" key="1">
    <source>
        <dbReference type="ARBA" id="ARBA00023224"/>
    </source>
</evidence>
<dbReference type="Pfam" id="PF00672">
    <property type="entry name" value="HAMP"/>
    <property type="match status" value="1"/>
</dbReference>
<evidence type="ECO:0000259" key="6">
    <source>
        <dbReference type="PROSITE" id="PS50885"/>
    </source>
</evidence>
<dbReference type="PROSITE" id="PS50885">
    <property type="entry name" value="HAMP"/>
    <property type="match status" value="1"/>
</dbReference>
<dbReference type="Proteomes" id="UP000192920">
    <property type="component" value="Unassembled WGS sequence"/>
</dbReference>
<dbReference type="SMART" id="SM00283">
    <property type="entry name" value="MA"/>
    <property type="match status" value="1"/>
</dbReference>
<evidence type="ECO:0000256" key="2">
    <source>
        <dbReference type="ARBA" id="ARBA00029447"/>
    </source>
</evidence>
<dbReference type="EMBL" id="FXAG01000003">
    <property type="protein sequence ID" value="SMF01918.1"/>
    <property type="molecule type" value="Genomic_DNA"/>
</dbReference>
<accession>A0A1Y6BBP1</accession>
<feature type="domain" description="Methyl-accepting transducer" evidence="5">
    <location>
        <begin position="253"/>
        <end position="489"/>
    </location>
</feature>
<dbReference type="Pfam" id="PF00015">
    <property type="entry name" value="MCPsignal"/>
    <property type="match status" value="1"/>
</dbReference>
<reference evidence="8" key="1">
    <citation type="submission" date="2017-04" db="EMBL/GenBank/DDBJ databases">
        <authorList>
            <person name="Varghese N."/>
            <person name="Submissions S."/>
        </authorList>
    </citation>
    <scope>NUCLEOTIDE SEQUENCE [LARGE SCALE GENOMIC DNA]</scope>
    <source>
        <strain evidence="8">DSM 22618</strain>
    </source>
</reference>
<protein>
    <submittedName>
        <fullName evidence="7">Methyl-accepting chemotaxis protein</fullName>
    </submittedName>
</protein>
<dbReference type="SUPFAM" id="SSF58104">
    <property type="entry name" value="Methyl-accepting chemotaxis protein (MCP) signaling domain"/>
    <property type="match status" value="1"/>
</dbReference>
<dbReference type="CDD" id="cd06225">
    <property type="entry name" value="HAMP"/>
    <property type="match status" value="1"/>
</dbReference>
<feature type="domain" description="HAMP" evidence="6">
    <location>
        <begin position="196"/>
        <end position="248"/>
    </location>
</feature>
<organism evidence="7 8">
    <name type="scientific">Pseudogulbenkiania subflava DSM 22618</name>
    <dbReference type="NCBI Taxonomy" id="1123014"/>
    <lineage>
        <taxon>Bacteria</taxon>
        <taxon>Pseudomonadati</taxon>
        <taxon>Pseudomonadota</taxon>
        <taxon>Betaproteobacteria</taxon>
        <taxon>Neisseriales</taxon>
        <taxon>Chromobacteriaceae</taxon>
        <taxon>Pseudogulbenkiania</taxon>
    </lineage>
</organism>
<keyword evidence="4" id="KW-0812">Transmembrane</keyword>
<dbReference type="PANTHER" id="PTHR32089">
    <property type="entry name" value="METHYL-ACCEPTING CHEMOTAXIS PROTEIN MCPB"/>
    <property type="match status" value="1"/>
</dbReference>
<feature type="transmembrane region" description="Helical" evidence="4">
    <location>
        <begin position="172"/>
        <end position="195"/>
    </location>
</feature>
<evidence type="ECO:0000313" key="8">
    <source>
        <dbReference type="Proteomes" id="UP000192920"/>
    </source>
</evidence>
<evidence type="ECO:0000256" key="4">
    <source>
        <dbReference type="SAM" id="Phobius"/>
    </source>
</evidence>
<keyword evidence="4" id="KW-0472">Membrane</keyword>
<proteinExistence type="inferred from homology"/>
<dbReference type="PROSITE" id="PS50111">
    <property type="entry name" value="CHEMOTAXIS_TRANSDUC_2"/>
    <property type="match status" value="1"/>
</dbReference>
<keyword evidence="4" id="KW-1133">Transmembrane helix</keyword>
<keyword evidence="1 3" id="KW-0807">Transducer</keyword>
<dbReference type="GO" id="GO:0007165">
    <property type="term" value="P:signal transduction"/>
    <property type="evidence" value="ECO:0007669"/>
    <property type="project" value="UniProtKB-KW"/>
</dbReference>
<dbReference type="Gene3D" id="1.10.287.950">
    <property type="entry name" value="Methyl-accepting chemotaxis protein"/>
    <property type="match status" value="1"/>
</dbReference>